<reference evidence="1" key="1">
    <citation type="submission" date="2023-07" db="EMBL/GenBank/DDBJ databases">
        <title>Black Yeasts Isolated from many extreme environments.</title>
        <authorList>
            <person name="Coleine C."/>
            <person name="Stajich J.E."/>
            <person name="Selbmann L."/>
        </authorList>
    </citation>
    <scope>NUCLEOTIDE SEQUENCE</scope>
    <source>
        <strain evidence="1">CCFEE 5714</strain>
    </source>
</reference>
<sequence length="296" mass="33000">MTTIAKTIVATGASSGLGFESVKQLLQQPQPYKFIIGAQDLQTTRAAYDKVQYNATTHSVSILPLDLTDLRTVKSFAQRTLENLNKDKLDILFLNAGMNKAAKGPGLKGSPWCEAYLVNHLSQHYLTQLLREKLSASHSRIVVVSSGLIRSVKEDDIEAFRSNLKADSGANGFAVYHASKFIQFLGAHWWRRQLGTSTTVLAVSPGFVVGTGLGRHLDFKPNLDNIPDKSTVEEGAKNLLRAFDQTNFPEDPEQIFLTSWGEWWSKDVYWLSLDKRLQDQWCPTKEDIEKEAGIAS</sequence>
<protein>
    <submittedName>
        <fullName evidence="1">Uncharacterized protein</fullName>
    </submittedName>
</protein>
<organism evidence="1 2">
    <name type="scientific">Vermiconidia calcicola</name>
    <dbReference type="NCBI Taxonomy" id="1690605"/>
    <lineage>
        <taxon>Eukaryota</taxon>
        <taxon>Fungi</taxon>
        <taxon>Dikarya</taxon>
        <taxon>Ascomycota</taxon>
        <taxon>Pezizomycotina</taxon>
        <taxon>Dothideomycetes</taxon>
        <taxon>Dothideomycetidae</taxon>
        <taxon>Mycosphaerellales</taxon>
        <taxon>Extremaceae</taxon>
        <taxon>Vermiconidia</taxon>
    </lineage>
</organism>
<comment type="caution">
    <text evidence="1">The sequence shown here is derived from an EMBL/GenBank/DDBJ whole genome shotgun (WGS) entry which is preliminary data.</text>
</comment>
<name>A0ACC3MGN8_9PEZI</name>
<dbReference type="Proteomes" id="UP001281147">
    <property type="component" value="Unassembled WGS sequence"/>
</dbReference>
<proteinExistence type="predicted"/>
<accession>A0ACC3MGN8</accession>
<gene>
    <name evidence="1" type="ORF">LTR37_018537</name>
</gene>
<dbReference type="EMBL" id="JAUTXU010000261">
    <property type="protein sequence ID" value="KAK3691620.1"/>
    <property type="molecule type" value="Genomic_DNA"/>
</dbReference>
<evidence type="ECO:0000313" key="1">
    <source>
        <dbReference type="EMBL" id="KAK3691620.1"/>
    </source>
</evidence>
<keyword evidence="2" id="KW-1185">Reference proteome</keyword>
<evidence type="ECO:0000313" key="2">
    <source>
        <dbReference type="Proteomes" id="UP001281147"/>
    </source>
</evidence>